<organism evidence="1 2">
    <name type="scientific">Sphingobacterium micropteri</name>
    <dbReference type="NCBI Taxonomy" id="2763501"/>
    <lineage>
        <taxon>Bacteria</taxon>
        <taxon>Pseudomonadati</taxon>
        <taxon>Bacteroidota</taxon>
        <taxon>Sphingobacteriia</taxon>
        <taxon>Sphingobacteriales</taxon>
        <taxon>Sphingobacteriaceae</taxon>
        <taxon>Sphingobacterium</taxon>
    </lineage>
</organism>
<comment type="caution">
    <text evidence="1">The sequence shown here is derived from an EMBL/GenBank/DDBJ whole genome shotgun (WGS) entry which is preliminary data.</text>
</comment>
<sequence>MNKINSVVLKAMRKVYGSVFEVSTLKKPACEKNPKEVSQILYESLVDDKPCMIARFGAFELSTVVNYLNIKEKPNSWEYIRGEKGQWWWDDNLLRYMHKNAGFFPIDKDSISRFCDLMINDSKDIDVLGSWLVNENYLDNFLPVNCQKVWRIFIDPFWTDFPWTRALAGKRVLVVHPFAEIIEQQYRFKRKELFRNEHILPDFELKLIKAVQSIGGNTSGFKNWFEALDFMKMQIENVEFDICLLGCGAYGFPLAAHVKRMGKKAVHWGGSLQLYFGIIGKRWENANYGTKEAKSYCPEINYPNLINEHWVRPESAKVPKADDIEGGCYW</sequence>
<evidence type="ECO:0000313" key="1">
    <source>
        <dbReference type="EMBL" id="MBD1431741.1"/>
    </source>
</evidence>
<accession>A0ABR7YK88</accession>
<protein>
    <submittedName>
        <fullName evidence="1">Uncharacterized protein</fullName>
    </submittedName>
</protein>
<dbReference type="EMBL" id="JACOIK010000002">
    <property type="protein sequence ID" value="MBD1431741.1"/>
    <property type="molecule type" value="Genomic_DNA"/>
</dbReference>
<reference evidence="1 2" key="1">
    <citation type="submission" date="2020-08" db="EMBL/GenBank/DDBJ databases">
        <title>Sphingobacterium sp. DN00404 isolated from aquaculture water.</title>
        <authorList>
            <person name="Zhang M."/>
        </authorList>
    </citation>
    <scope>NUCLEOTIDE SEQUENCE [LARGE SCALE GENOMIC DNA]</scope>
    <source>
        <strain evidence="1 2">DN00404</strain>
    </source>
</reference>
<gene>
    <name evidence="1" type="ORF">H8B06_02800</name>
</gene>
<dbReference type="RefSeq" id="WP_190992763.1">
    <property type="nucleotide sequence ID" value="NZ_JACOIK010000002.1"/>
</dbReference>
<proteinExistence type="predicted"/>
<keyword evidence="2" id="KW-1185">Reference proteome</keyword>
<evidence type="ECO:0000313" key="2">
    <source>
        <dbReference type="Proteomes" id="UP000602759"/>
    </source>
</evidence>
<name>A0ABR7YK88_9SPHI</name>
<dbReference type="Proteomes" id="UP000602759">
    <property type="component" value="Unassembled WGS sequence"/>
</dbReference>